<evidence type="ECO:0000256" key="5">
    <source>
        <dbReference type="ARBA" id="ARBA00012060"/>
    </source>
</evidence>
<dbReference type="EMBL" id="FWFS01000011">
    <property type="protein sequence ID" value="SLN63702.1"/>
    <property type="molecule type" value="Genomic_DNA"/>
</dbReference>
<comment type="catalytic activity">
    <reaction evidence="1 8">
        <text>3-dehydroquinate = 3-dehydroshikimate + H2O</text>
        <dbReference type="Rhea" id="RHEA:21096"/>
        <dbReference type="ChEBI" id="CHEBI:15377"/>
        <dbReference type="ChEBI" id="CHEBI:16630"/>
        <dbReference type="ChEBI" id="CHEBI:32364"/>
        <dbReference type="EC" id="4.2.1.10"/>
    </reaction>
</comment>
<dbReference type="PANTHER" id="PTHR21272">
    <property type="entry name" value="CATABOLIC 3-DEHYDROQUINASE"/>
    <property type="match status" value="1"/>
</dbReference>
<dbReference type="GO" id="GO:0008652">
    <property type="term" value="P:amino acid biosynthetic process"/>
    <property type="evidence" value="ECO:0007669"/>
    <property type="project" value="UniProtKB-KW"/>
</dbReference>
<evidence type="ECO:0000256" key="3">
    <source>
        <dbReference type="ARBA" id="ARBA00011037"/>
    </source>
</evidence>
<evidence type="ECO:0000256" key="10">
    <source>
        <dbReference type="PIRSR" id="PIRSR001399-3"/>
    </source>
</evidence>
<organism evidence="11 12">
    <name type="scientific">Aquimixticola soesokkakensis</name>
    <dbReference type="NCBI Taxonomy" id="1519096"/>
    <lineage>
        <taxon>Bacteria</taxon>
        <taxon>Pseudomonadati</taxon>
        <taxon>Pseudomonadota</taxon>
        <taxon>Alphaproteobacteria</taxon>
        <taxon>Rhodobacterales</taxon>
        <taxon>Paracoccaceae</taxon>
        <taxon>Aquimixticola</taxon>
    </lineage>
</organism>
<dbReference type="Pfam" id="PF01220">
    <property type="entry name" value="DHquinase_II"/>
    <property type="match status" value="1"/>
</dbReference>
<dbReference type="AlphaFoldDB" id="A0A1Y5TGK4"/>
<feature type="active site" description="Proton donor" evidence="8 9">
    <location>
        <position position="107"/>
    </location>
</feature>
<sequence>MSNDPSLALPIYVINGPSLNLLGERQPHIYGTETLADIETICHDAARDAGTSVVFHQSNHEGVIIDWIHEARKKGSAILINPAGFTSTSIAILDALLTFDGPIFEVHISPLFKRDEFRHPSHISRAATAKIEGFGTIGYRFAILRAAALAA</sequence>
<name>A0A1Y5TGK4_9RHOB</name>
<dbReference type="GO" id="GO:0003855">
    <property type="term" value="F:3-dehydroquinate dehydratase activity"/>
    <property type="evidence" value="ECO:0007669"/>
    <property type="project" value="UniProtKB-UniRule"/>
</dbReference>
<feature type="active site" description="Proton acceptor" evidence="8 9">
    <location>
        <position position="30"/>
    </location>
</feature>
<comment type="caution">
    <text evidence="8">Lacks conserved residue(s) required for the propagation of feature annotation.</text>
</comment>
<keyword evidence="6 8" id="KW-0057">Aromatic amino acid biosynthesis</keyword>
<dbReference type="HAMAP" id="MF_00169">
    <property type="entry name" value="AroQ"/>
    <property type="match status" value="1"/>
</dbReference>
<feature type="binding site" evidence="8">
    <location>
        <begin position="108"/>
        <end position="109"/>
    </location>
    <ligand>
        <name>substrate</name>
    </ligand>
</feature>
<dbReference type="UniPathway" id="UPA00053">
    <property type="reaction ID" value="UER00086"/>
</dbReference>
<dbReference type="GO" id="GO:0019631">
    <property type="term" value="P:quinate catabolic process"/>
    <property type="evidence" value="ECO:0007669"/>
    <property type="project" value="TreeGrafter"/>
</dbReference>
<dbReference type="CDD" id="cd00466">
    <property type="entry name" value="DHQase_II"/>
    <property type="match status" value="1"/>
</dbReference>
<dbReference type="PIRSF" id="PIRSF001399">
    <property type="entry name" value="DHquinase_II"/>
    <property type="match status" value="1"/>
</dbReference>
<feature type="site" description="Transition state stabilizer" evidence="8 10">
    <location>
        <position position="25"/>
    </location>
</feature>
<dbReference type="NCBIfam" id="NF003807">
    <property type="entry name" value="PRK05395.1-4"/>
    <property type="match status" value="1"/>
</dbReference>
<evidence type="ECO:0000256" key="4">
    <source>
        <dbReference type="ARBA" id="ARBA00011193"/>
    </source>
</evidence>
<dbReference type="InterPro" id="IPR001874">
    <property type="entry name" value="DHquinase_II"/>
</dbReference>
<comment type="subunit">
    <text evidence="4 8">Homododecamer.</text>
</comment>
<evidence type="ECO:0000313" key="11">
    <source>
        <dbReference type="EMBL" id="SLN63702.1"/>
    </source>
</evidence>
<evidence type="ECO:0000256" key="7">
    <source>
        <dbReference type="ARBA" id="ARBA00023239"/>
    </source>
</evidence>
<evidence type="ECO:0000256" key="1">
    <source>
        <dbReference type="ARBA" id="ARBA00001864"/>
    </source>
</evidence>
<keyword evidence="7 8" id="KW-0456">Lyase</keyword>
<comment type="similarity">
    <text evidence="3 8">Belongs to the type-II 3-dehydroquinase family.</text>
</comment>
<dbReference type="EC" id="4.2.1.10" evidence="5 8"/>
<comment type="function">
    <text evidence="8">Catalyzes a trans-dehydration via an enolate intermediate.</text>
</comment>
<reference evidence="11 12" key="1">
    <citation type="submission" date="2017-03" db="EMBL/GenBank/DDBJ databases">
        <authorList>
            <person name="Afonso C.L."/>
            <person name="Miller P.J."/>
            <person name="Scott M.A."/>
            <person name="Spackman E."/>
            <person name="Goraichik I."/>
            <person name="Dimitrov K.M."/>
            <person name="Suarez D.L."/>
            <person name="Swayne D.E."/>
        </authorList>
    </citation>
    <scope>NUCLEOTIDE SEQUENCE [LARGE SCALE GENOMIC DNA]</scope>
    <source>
        <strain evidence="11 12">CECT 8620</strain>
    </source>
</reference>
<dbReference type="PANTHER" id="PTHR21272:SF3">
    <property type="entry name" value="CATABOLIC 3-DEHYDROQUINASE"/>
    <property type="match status" value="1"/>
</dbReference>
<gene>
    <name evidence="11" type="primary">aroQ_3</name>
    <name evidence="8" type="synonym">aroQ</name>
    <name evidence="11" type="ORF">AQS8620_02914</name>
</gene>
<dbReference type="GO" id="GO:0009423">
    <property type="term" value="P:chorismate biosynthetic process"/>
    <property type="evidence" value="ECO:0007669"/>
    <property type="project" value="UniProtKB-UniRule"/>
</dbReference>
<comment type="pathway">
    <text evidence="2 8">Metabolic intermediate biosynthesis; chorismate biosynthesis; chorismate from D-erythrose 4-phosphate and phosphoenolpyruvate: step 3/7.</text>
</comment>
<proteinExistence type="inferred from homology"/>
<dbReference type="RefSeq" id="WP_085837719.1">
    <property type="nucleotide sequence ID" value="NZ_FWFS01000011.1"/>
</dbReference>
<evidence type="ECO:0000313" key="12">
    <source>
        <dbReference type="Proteomes" id="UP000193862"/>
    </source>
</evidence>
<dbReference type="OrthoDB" id="9790793at2"/>
<accession>A0A1Y5TGK4</accession>
<dbReference type="InterPro" id="IPR036441">
    <property type="entry name" value="DHquinase_II_sf"/>
</dbReference>
<feature type="binding site" evidence="8">
    <location>
        <position position="94"/>
    </location>
    <ligand>
        <name>substrate</name>
    </ligand>
</feature>
<dbReference type="Proteomes" id="UP000193862">
    <property type="component" value="Unassembled WGS sequence"/>
</dbReference>
<feature type="binding site" evidence="8">
    <location>
        <position position="118"/>
    </location>
    <ligand>
        <name>substrate</name>
    </ligand>
</feature>
<evidence type="ECO:0000256" key="6">
    <source>
        <dbReference type="ARBA" id="ARBA00023141"/>
    </source>
</evidence>
<feature type="binding site" evidence="8">
    <location>
        <position position="81"/>
    </location>
    <ligand>
        <name>substrate</name>
    </ligand>
</feature>
<dbReference type="NCBIfam" id="NF003806">
    <property type="entry name" value="PRK05395.1-3"/>
    <property type="match status" value="1"/>
</dbReference>
<evidence type="ECO:0000256" key="8">
    <source>
        <dbReference type="HAMAP-Rule" id="MF_00169"/>
    </source>
</evidence>
<keyword evidence="8" id="KW-0028">Amino-acid biosynthesis</keyword>
<dbReference type="Gene3D" id="3.40.50.9100">
    <property type="entry name" value="Dehydroquinase, class II"/>
    <property type="match status" value="1"/>
</dbReference>
<evidence type="ECO:0000256" key="9">
    <source>
        <dbReference type="PIRSR" id="PIRSR001399-1"/>
    </source>
</evidence>
<keyword evidence="12" id="KW-1185">Reference proteome</keyword>
<protein>
    <recommendedName>
        <fullName evidence="5 8">3-dehydroquinate dehydratase</fullName>
        <shortName evidence="8">3-dehydroquinase</shortName>
        <ecNumber evidence="5 8">4.2.1.10</ecNumber>
    </recommendedName>
    <alternativeName>
        <fullName evidence="8">Type II DHQase</fullName>
    </alternativeName>
</protein>
<dbReference type="SUPFAM" id="SSF52304">
    <property type="entry name" value="Type II 3-dehydroquinate dehydratase"/>
    <property type="match status" value="1"/>
</dbReference>
<dbReference type="GO" id="GO:0009073">
    <property type="term" value="P:aromatic amino acid family biosynthetic process"/>
    <property type="evidence" value="ECO:0007669"/>
    <property type="project" value="UniProtKB-KW"/>
</dbReference>
<dbReference type="NCBIfam" id="NF003805">
    <property type="entry name" value="PRK05395.1-2"/>
    <property type="match status" value="1"/>
</dbReference>
<evidence type="ECO:0000256" key="2">
    <source>
        <dbReference type="ARBA" id="ARBA00004902"/>
    </source>
</evidence>